<dbReference type="EMBL" id="CCYD01001572">
    <property type="protein sequence ID" value="CEG45475.1"/>
    <property type="molecule type" value="Genomic_DNA"/>
</dbReference>
<evidence type="ECO:0000313" key="3">
    <source>
        <dbReference type="Proteomes" id="UP000054928"/>
    </source>
</evidence>
<keyword evidence="3" id="KW-1185">Reference proteome</keyword>
<evidence type="ECO:0000256" key="1">
    <source>
        <dbReference type="SAM" id="MobiDB-lite"/>
    </source>
</evidence>
<sequence length="224" mass="24671">MVDLQGVSPPASSLHSSLSTPMFRPQTMGQKTISAPSGAGGGLQTSTYRPRHGNQQEVAKMTPSSYPNPESPVIKKKMLLTKVSVDRHNLCHMEMANLYPFPSVNETLVGPTIDSGVVDTIFVGATLVDEGHSDASGRGRRIHRCKRQCDRKDGSSNVEGGENDPARLQAESQRLRDEVPKLQSAVAQCDSTLGYQRRVRSRSRSSSPDYDQPRSYRPYDEINR</sequence>
<feature type="compositionally biased region" description="Low complexity" evidence="1">
    <location>
        <begin position="8"/>
        <end position="19"/>
    </location>
</feature>
<accession>A0A0N7L6X3</accession>
<dbReference type="GeneID" id="36396822"/>
<feature type="compositionally biased region" description="Polar residues" evidence="1">
    <location>
        <begin position="44"/>
        <end position="68"/>
    </location>
</feature>
<evidence type="ECO:0000313" key="2">
    <source>
        <dbReference type="EMBL" id="CEG45475.1"/>
    </source>
</evidence>
<feature type="compositionally biased region" description="Basic and acidic residues" evidence="1">
    <location>
        <begin position="211"/>
        <end position="224"/>
    </location>
</feature>
<feature type="region of interest" description="Disordered" evidence="1">
    <location>
        <begin position="148"/>
        <end position="181"/>
    </location>
</feature>
<name>A0A0N7L6X3_PLAHL</name>
<dbReference type="Proteomes" id="UP000054928">
    <property type="component" value="Unassembled WGS sequence"/>
</dbReference>
<proteinExistence type="predicted"/>
<dbReference type="AlphaFoldDB" id="A0A0N7L6X3"/>
<organism evidence="2 3">
    <name type="scientific">Plasmopara halstedii</name>
    <name type="common">Downy mildew of sunflower</name>
    <dbReference type="NCBI Taxonomy" id="4781"/>
    <lineage>
        <taxon>Eukaryota</taxon>
        <taxon>Sar</taxon>
        <taxon>Stramenopiles</taxon>
        <taxon>Oomycota</taxon>
        <taxon>Peronosporomycetes</taxon>
        <taxon>Peronosporales</taxon>
        <taxon>Peronosporaceae</taxon>
        <taxon>Plasmopara</taxon>
    </lineage>
</organism>
<reference evidence="3" key="1">
    <citation type="submission" date="2014-09" db="EMBL/GenBank/DDBJ databases">
        <authorList>
            <person name="Sharma Rahul"/>
            <person name="Thines Marco"/>
        </authorList>
    </citation>
    <scope>NUCLEOTIDE SEQUENCE [LARGE SCALE GENOMIC DNA]</scope>
</reference>
<dbReference type="RefSeq" id="XP_024581844.1">
    <property type="nucleotide sequence ID" value="XM_024716225.1"/>
</dbReference>
<feature type="region of interest" description="Disordered" evidence="1">
    <location>
        <begin position="193"/>
        <end position="224"/>
    </location>
</feature>
<protein>
    <submittedName>
        <fullName evidence="2">Uncharacterized protein</fullName>
    </submittedName>
</protein>
<feature type="region of interest" description="Disordered" evidence="1">
    <location>
        <begin position="1"/>
        <end position="72"/>
    </location>
</feature>